<evidence type="ECO:0000256" key="1">
    <source>
        <dbReference type="SAM" id="MobiDB-lite"/>
    </source>
</evidence>
<dbReference type="EMBL" id="LGRB01000009">
    <property type="protein sequence ID" value="OCT51154.1"/>
    <property type="molecule type" value="Genomic_DNA"/>
</dbReference>
<sequence length="95" mass="9783">MPSDGHYMLSLGASPSSHRPAVYRAFRDAQDLPTPCHASDNPKLEPEPSKPGDDIGGALPSCAIPAMGSLSPAPAAPHSRTQRQAKPSLASRGAA</sequence>
<gene>
    <name evidence="2" type="ORF">CLCR_09340</name>
</gene>
<dbReference type="VEuPathDB" id="FungiDB:CLCR_09340"/>
<feature type="region of interest" description="Disordered" evidence="1">
    <location>
        <begin position="1"/>
        <end position="95"/>
    </location>
</feature>
<keyword evidence="3" id="KW-1185">Reference proteome</keyword>
<reference evidence="3" key="1">
    <citation type="submission" date="2015-07" db="EMBL/GenBank/DDBJ databases">
        <authorList>
            <person name="Teixeira M.M."/>
            <person name="Souza R.C."/>
            <person name="Almeida L.G."/>
            <person name="Vicente V.A."/>
            <person name="de Hoog S."/>
            <person name="Bocca A.L."/>
            <person name="de Almeida S.R."/>
            <person name="Vasconcelos A.T."/>
            <person name="Felipe M.S."/>
        </authorList>
    </citation>
    <scope>NUCLEOTIDE SEQUENCE [LARGE SCALE GENOMIC DNA]</scope>
    <source>
        <strain evidence="3">KSF</strain>
    </source>
</reference>
<dbReference type="Proteomes" id="UP000094526">
    <property type="component" value="Unassembled WGS sequence"/>
</dbReference>
<protein>
    <submittedName>
        <fullName evidence="2">Uncharacterized protein</fullName>
    </submittedName>
</protein>
<name>A0A1C1CRM3_9EURO</name>
<organism evidence="2 3">
    <name type="scientific">Cladophialophora carrionii</name>
    <dbReference type="NCBI Taxonomy" id="86049"/>
    <lineage>
        <taxon>Eukaryota</taxon>
        <taxon>Fungi</taxon>
        <taxon>Dikarya</taxon>
        <taxon>Ascomycota</taxon>
        <taxon>Pezizomycotina</taxon>
        <taxon>Eurotiomycetes</taxon>
        <taxon>Chaetothyriomycetidae</taxon>
        <taxon>Chaetothyriales</taxon>
        <taxon>Herpotrichiellaceae</taxon>
        <taxon>Cladophialophora</taxon>
    </lineage>
</organism>
<evidence type="ECO:0000313" key="2">
    <source>
        <dbReference type="EMBL" id="OCT51154.1"/>
    </source>
</evidence>
<comment type="caution">
    <text evidence="2">The sequence shown here is derived from an EMBL/GenBank/DDBJ whole genome shotgun (WGS) entry which is preliminary data.</text>
</comment>
<evidence type="ECO:0000313" key="3">
    <source>
        <dbReference type="Proteomes" id="UP000094526"/>
    </source>
</evidence>
<accession>A0A1C1CRM3</accession>
<dbReference type="AlphaFoldDB" id="A0A1C1CRM3"/>
<proteinExistence type="predicted"/>
<feature type="compositionally biased region" description="Basic and acidic residues" evidence="1">
    <location>
        <begin position="40"/>
        <end position="53"/>
    </location>
</feature>